<keyword evidence="16" id="KW-1185">Reference proteome</keyword>
<reference evidence="16" key="1">
    <citation type="submission" date="2007-10" db="EMBL/GenBank/DDBJ databases">
        <title>Complete sequence of chromosome of Desulforudis audaxviator MP104C.</title>
        <authorList>
            <person name="Copeland A."/>
            <person name="Lucas S."/>
            <person name="Lapidus A."/>
            <person name="Barry K."/>
            <person name="Glavina del Rio T."/>
            <person name="Dalin E."/>
            <person name="Tice H."/>
            <person name="Bruce D."/>
            <person name="Pitluck S."/>
            <person name="Lowry S.R."/>
            <person name="Larimer F."/>
            <person name="Land M.L."/>
            <person name="Hauser L."/>
            <person name="Kyrpides N."/>
            <person name="Ivanova N.N."/>
            <person name="Richardson P."/>
        </authorList>
    </citation>
    <scope>NUCLEOTIDE SEQUENCE [LARGE SCALE GENOMIC DNA]</scope>
    <source>
        <strain evidence="16">MP104C</strain>
    </source>
</reference>
<evidence type="ECO:0000256" key="2">
    <source>
        <dbReference type="ARBA" id="ARBA00022741"/>
    </source>
</evidence>
<dbReference type="GO" id="GO:0033202">
    <property type="term" value="C:DNA helicase complex"/>
    <property type="evidence" value="ECO:0007669"/>
    <property type="project" value="TreeGrafter"/>
</dbReference>
<comment type="catalytic activity">
    <reaction evidence="8">
        <text>Couples ATP hydrolysis with the unwinding of duplex DNA by translocating in the 3'-5' direction.</text>
        <dbReference type="EC" id="5.6.2.4"/>
    </reaction>
</comment>
<gene>
    <name evidence="15" type="ordered locus">Daud_1619</name>
</gene>
<feature type="domain" description="UvrD-like helicase C-terminal" evidence="14">
    <location>
        <begin position="291"/>
        <end position="562"/>
    </location>
</feature>
<dbReference type="PANTHER" id="PTHR11070:SF2">
    <property type="entry name" value="ATP-DEPENDENT DNA HELICASE SRS2"/>
    <property type="match status" value="1"/>
</dbReference>
<keyword evidence="3 10" id="KW-0378">Hydrolase</keyword>
<dbReference type="InterPro" id="IPR000212">
    <property type="entry name" value="DNA_helicase_UvrD/REP"/>
</dbReference>
<evidence type="ECO:0000256" key="5">
    <source>
        <dbReference type="ARBA" id="ARBA00022840"/>
    </source>
</evidence>
<dbReference type="EMBL" id="CP000860">
    <property type="protein sequence ID" value="ACA60121.1"/>
    <property type="molecule type" value="Genomic_DNA"/>
</dbReference>
<feature type="compositionally biased region" description="Basic and acidic residues" evidence="12">
    <location>
        <begin position="653"/>
        <end position="667"/>
    </location>
</feature>
<dbReference type="FunFam" id="1.10.486.10:FF:000003">
    <property type="entry name" value="ATP-dependent DNA helicase"/>
    <property type="match status" value="1"/>
</dbReference>
<keyword evidence="4 10" id="KW-0347">Helicase</keyword>
<comment type="catalytic activity">
    <reaction evidence="9 11">
        <text>ATP + H2O = ADP + phosphate + H(+)</text>
        <dbReference type="Rhea" id="RHEA:13065"/>
        <dbReference type="ChEBI" id="CHEBI:15377"/>
        <dbReference type="ChEBI" id="CHEBI:15378"/>
        <dbReference type="ChEBI" id="CHEBI:30616"/>
        <dbReference type="ChEBI" id="CHEBI:43474"/>
        <dbReference type="ChEBI" id="CHEBI:456216"/>
        <dbReference type="EC" id="5.6.2.4"/>
    </reaction>
</comment>
<name>B1I553_DESAP</name>
<feature type="domain" description="UvrD-like helicase ATP-binding" evidence="13">
    <location>
        <begin position="11"/>
        <end position="290"/>
    </location>
</feature>
<evidence type="ECO:0000259" key="13">
    <source>
        <dbReference type="PROSITE" id="PS51198"/>
    </source>
</evidence>
<evidence type="ECO:0000259" key="14">
    <source>
        <dbReference type="PROSITE" id="PS51217"/>
    </source>
</evidence>
<dbReference type="PROSITE" id="PS51217">
    <property type="entry name" value="UVRD_HELICASE_CTER"/>
    <property type="match status" value="1"/>
</dbReference>
<dbReference type="HOGENOM" id="CLU_004585_5_2_9"/>
<evidence type="ECO:0000256" key="12">
    <source>
        <dbReference type="SAM" id="MobiDB-lite"/>
    </source>
</evidence>
<dbReference type="STRING" id="477974.Daud_1619"/>
<dbReference type="NCBIfam" id="TIGR01073">
    <property type="entry name" value="pcrA"/>
    <property type="match status" value="1"/>
</dbReference>
<evidence type="ECO:0000313" key="15">
    <source>
        <dbReference type="EMBL" id="ACA60121.1"/>
    </source>
</evidence>
<dbReference type="GO" id="GO:0016887">
    <property type="term" value="F:ATP hydrolysis activity"/>
    <property type="evidence" value="ECO:0007669"/>
    <property type="project" value="RHEA"/>
</dbReference>
<evidence type="ECO:0000256" key="3">
    <source>
        <dbReference type="ARBA" id="ARBA00022801"/>
    </source>
</evidence>
<dbReference type="AlphaFoldDB" id="B1I553"/>
<dbReference type="Pfam" id="PF13361">
    <property type="entry name" value="UvrD_C"/>
    <property type="match status" value="1"/>
</dbReference>
<evidence type="ECO:0000256" key="11">
    <source>
        <dbReference type="RuleBase" id="RU364053"/>
    </source>
</evidence>
<sequence>MLEAGELDFLTELNPAQAEAVCHPGGPLLVLAGAGSGKTRVLTSRIAYLVRVHRVEPHRILAITFTNRAAREMKERVASLVPHAVDDLWVMTFHAACLRILRREIEKLGYSKNFVIYDEADQQTVIKDCLKELNLEPRQHPPAMFSAAISWQKNALVGPAEFAGAAYDQHQELTARVYAAYQARLERNNALDFDDLLFLAVRLFREFPPVLEQYRRRFLHLLVDEYQDTNHAQYVLVNLLAQTHRNLTVVGDPDQCIYGWRGADLRNILNFERDYPDARVVKLEQNYRSTGRILEAANHVIRFNRHRKEKELWTARGAGEAPVLHQARDERAEARFVAREIRRLRAQGRSYRDFAVFYRTHAQSRVLEDELLRHGVPYTIIGGVKFYDRKEIKDLLAYLKLIVNPDDDVALTRIINVPRRGVGKASLVKFFAYVRESSVACADALREADRIRGLSAGVREAMGALGEQLARWREREGGVTGLTEQVLEESGYLTALEAERTVEARTRMENLSEFLSVTREFDLQRGGTLAEFLNDLALYTDLDRFDGESSQVTLMTLHSAKGLEFPVVFLTGMEEGVFPHTRAFSEPVEMEEERRLCYVGITRARERLFLTLAESRLLYGNVYYGVPSRFLREIPPELFAGGEPEAGAAAEQAAERPETGRAEFRPGDRVWHGKWGEGMVVQTDGTGLDAQVKVAFPDQGVKTLMVRYAPLELLRGRG</sequence>
<keyword evidence="5 10" id="KW-0067">ATP-binding</keyword>
<reference evidence="15 16" key="2">
    <citation type="journal article" date="2008" name="Science">
        <title>Environmental genomics reveals a single-species ecosystem deep within Earth.</title>
        <authorList>
            <person name="Chivian D."/>
            <person name="Brodie E.L."/>
            <person name="Alm E.J."/>
            <person name="Culley D.E."/>
            <person name="Dehal P.S."/>
            <person name="Desantis T.Z."/>
            <person name="Gihring T.M."/>
            <person name="Lapidus A."/>
            <person name="Lin L.H."/>
            <person name="Lowry S.R."/>
            <person name="Moser D.P."/>
            <person name="Richardson P.M."/>
            <person name="Southam G."/>
            <person name="Wanger G."/>
            <person name="Pratt L.M."/>
            <person name="Andersen G.L."/>
            <person name="Hazen T.C."/>
            <person name="Brockman F.J."/>
            <person name="Arkin A.P."/>
            <person name="Onstott T.C."/>
        </authorList>
    </citation>
    <scope>NUCLEOTIDE SEQUENCE [LARGE SCALE GENOMIC DNA]</scope>
    <source>
        <strain evidence="15 16">MP104C</strain>
    </source>
</reference>
<comment type="similarity">
    <text evidence="1 11">Belongs to the helicase family. UvrD subfamily.</text>
</comment>
<keyword evidence="2 10" id="KW-0547">Nucleotide-binding</keyword>
<dbReference type="InterPro" id="IPR013986">
    <property type="entry name" value="DExx_box_DNA_helicase_dom_sf"/>
</dbReference>
<dbReference type="GO" id="GO:0006260">
    <property type="term" value="P:DNA replication"/>
    <property type="evidence" value="ECO:0007669"/>
    <property type="project" value="InterPro"/>
</dbReference>
<dbReference type="PROSITE" id="PS51198">
    <property type="entry name" value="UVRD_HELICASE_ATP_BIND"/>
    <property type="match status" value="1"/>
</dbReference>
<keyword evidence="7" id="KW-0413">Isomerase</keyword>
<dbReference type="PANTHER" id="PTHR11070">
    <property type="entry name" value="UVRD / RECB / PCRA DNA HELICASE FAMILY MEMBER"/>
    <property type="match status" value="1"/>
</dbReference>
<dbReference type="InterPro" id="IPR005751">
    <property type="entry name" value="ATP-dep_DNA_helicase_PcrA"/>
</dbReference>
<dbReference type="InterPro" id="IPR027417">
    <property type="entry name" value="P-loop_NTPase"/>
</dbReference>
<feature type="binding site" evidence="10">
    <location>
        <begin position="32"/>
        <end position="39"/>
    </location>
    <ligand>
        <name>ATP</name>
        <dbReference type="ChEBI" id="CHEBI:30616"/>
    </ligand>
</feature>
<dbReference type="GO" id="GO:0005524">
    <property type="term" value="F:ATP binding"/>
    <property type="evidence" value="ECO:0007669"/>
    <property type="project" value="UniProtKB-UniRule"/>
</dbReference>
<evidence type="ECO:0000256" key="6">
    <source>
        <dbReference type="ARBA" id="ARBA00023125"/>
    </source>
</evidence>
<evidence type="ECO:0000256" key="8">
    <source>
        <dbReference type="ARBA" id="ARBA00034617"/>
    </source>
</evidence>
<dbReference type="CDD" id="cd17932">
    <property type="entry name" value="DEXQc_UvrD"/>
    <property type="match status" value="1"/>
</dbReference>
<dbReference type="SUPFAM" id="SSF52540">
    <property type="entry name" value="P-loop containing nucleoside triphosphate hydrolases"/>
    <property type="match status" value="1"/>
</dbReference>
<feature type="region of interest" description="Disordered" evidence="12">
    <location>
        <begin position="644"/>
        <end position="667"/>
    </location>
</feature>
<proteinExistence type="inferred from homology"/>
<dbReference type="Pfam" id="PF00580">
    <property type="entry name" value="UvrD-helicase"/>
    <property type="match status" value="1"/>
</dbReference>
<evidence type="ECO:0000256" key="1">
    <source>
        <dbReference type="ARBA" id="ARBA00009922"/>
    </source>
</evidence>
<dbReference type="GO" id="GO:0005829">
    <property type="term" value="C:cytosol"/>
    <property type="evidence" value="ECO:0007669"/>
    <property type="project" value="TreeGrafter"/>
</dbReference>
<dbReference type="Gene3D" id="1.10.10.160">
    <property type="match status" value="1"/>
</dbReference>
<dbReference type="GO" id="GO:0003677">
    <property type="term" value="F:DNA binding"/>
    <property type="evidence" value="ECO:0007669"/>
    <property type="project" value="UniProtKB-KW"/>
</dbReference>
<dbReference type="Proteomes" id="UP000008544">
    <property type="component" value="Chromosome"/>
</dbReference>
<dbReference type="InterPro" id="IPR014017">
    <property type="entry name" value="DNA_helicase_UvrD-like_C"/>
</dbReference>
<organism evidence="15 16">
    <name type="scientific">Desulforudis audaxviator (strain MP104C)</name>
    <dbReference type="NCBI Taxonomy" id="477974"/>
    <lineage>
        <taxon>Bacteria</taxon>
        <taxon>Bacillati</taxon>
        <taxon>Bacillota</taxon>
        <taxon>Clostridia</taxon>
        <taxon>Thermoanaerobacterales</taxon>
        <taxon>Candidatus Desulforudaceae</taxon>
        <taxon>Candidatus Desulforudis</taxon>
    </lineage>
</organism>
<dbReference type="GO" id="GO:0000725">
    <property type="term" value="P:recombinational repair"/>
    <property type="evidence" value="ECO:0007669"/>
    <property type="project" value="TreeGrafter"/>
</dbReference>
<dbReference type="KEGG" id="dau:Daud_1619"/>
<dbReference type="GO" id="GO:0009314">
    <property type="term" value="P:response to radiation"/>
    <property type="evidence" value="ECO:0007669"/>
    <property type="project" value="UniProtKB-ARBA"/>
</dbReference>
<evidence type="ECO:0000256" key="4">
    <source>
        <dbReference type="ARBA" id="ARBA00022806"/>
    </source>
</evidence>
<dbReference type="EC" id="5.6.2.4" evidence="11"/>
<evidence type="ECO:0000313" key="16">
    <source>
        <dbReference type="Proteomes" id="UP000008544"/>
    </source>
</evidence>
<dbReference type="GO" id="GO:0043138">
    <property type="term" value="F:3'-5' DNA helicase activity"/>
    <property type="evidence" value="ECO:0007669"/>
    <property type="project" value="UniProtKB-EC"/>
</dbReference>
<evidence type="ECO:0000256" key="9">
    <source>
        <dbReference type="ARBA" id="ARBA00048988"/>
    </source>
</evidence>
<dbReference type="Gene3D" id="1.10.486.10">
    <property type="entry name" value="PCRA, domain 4"/>
    <property type="match status" value="1"/>
</dbReference>
<dbReference type="FunFam" id="1.10.10.160:FF:000001">
    <property type="entry name" value="ATP-dependent DNA helicase"/>
    <property type="match status" value="1"/>
</dbReference>
<evidence type="ECO:0000256" key="10">
    <source>
        <dbReference type="PROSITE-ProRule" id="PRU00560"/>
    </source>
</evidence>
<dbReference type="InterPro" id="IPR014016">
    <property type="entry name" value="UvrD-like_ATP-bd"/>
</dbReference>
<dbReference type="eggNOG" id="COG0210">
    <property type="taxonomic scope" value="Bacteria"/>
</dbReference>
<protein>
    <recommendedName>
        <fullName evidence="11">ATP-dependent DNA helicase</fullName>
        <ecNumber evidence="11">5.6.2.4</ecNumber>
    </recommendedName>
</protein>
<keyword evidence="6 11" id="KW-0238">DNA-binding</keyword>
<dbReference type="Gene3D" id="3.40.50.300">
    <property type="entry name" value="P-loop containing nucleotide triphosphate hydrolases"/>
    <property type="match status" value="2"/>
</dbReference>
<dbReference type="CDD" id="cd18807">
    <property type="entry name" value="SF1_C_UvrD"/>
    <property type="match status" value="1"/>
</dbReference>
<evidence type="ECO:0000256" key="7">
    <source>
        <dbReference type="ARBA" id="ARBA00023235"/>
    </source>
</evidence>
<accession>B1I553</accession>
<dbReference type="Pfam" id="PF21196">
    <property type="entry name" value="PcrA_UvrD_tudor"/>
    <property type="match status" value="1"/>
</dbReference>